<dbReference type="AlphaFoldDB" id="A0AAU2HBM3"/>
<accession>A0AAU2HBM3</accession>
<sequence>MANVEIRHQGVTDAVSAMDRAHADMVDALQWLEQNFNALRETLQGAARQQWDSFESELKSMKLTLNNDYQQARVVLQRMHDRQIEGDLNGRRRMAALQGA</sequence>
<evidence type="ECO:0008006" key="2">
    <source>
        <dbReference type="Google" id="ProtNLM"/>
    </source>
</evidence>
<proteinExistence type="predicted"/>
<evidence type="ECO:0000313" key="1">
    <source>
        <dbReference type="EMBL" id="WTU44633.1"/>
    </source>
</evidence>
<protein>
    <recommendedName>
        <fullName evidence="2">WXG100 family type VII secretion target</fullName>
    </recommendedName>
</protein>
<organism evidence="1">
    <name type="scientific">Streptomyces sp. NBC_00060</name>
    <dbReference type="NCBI Taxonomy" id="2975636"/>
    <lineage>
        <taxon>Bacteria</taxon>
        <taxon>Bacillati</taxon>
        <taxon>Actinomycetota</taxon>
        <taxon>Actinomycetes</taxon>
        <taxon>Kitasatosporales</taxon>
        <taxon>Streptomycetaceae</taxon>
        <taxon>Streptomyces</taxon>
    </lineage>
</organism>
<name>A0AAU2HBM3_9ACTN</name>
<reference evidence="1" key="1">
    <citation type="submission" date="2022-10" db="EMBL/GenBank/DDBJ databases">
        <title>The complete genomes of actinobacterial strains from the NBC collection.</title>
        <authorList>
            <person name="Joergensen T.S."/>
            <person name="Alvarez Arevalo M."/>
            <person name="Sterndorff E.B."/>
            <person name="Faurdal D."/>
            <person name="Vuksanovic O."/>
            <person name="Mourched A.-S."/>
            <person name="Charusanti P."/>
            <person name="Shaw S."/>
            <person name="Blin K."/>
            <person name="Weber T."/>
        </authorList>
    </citation>
    <scope>NUCLEOTIDE SEQUENCE</scope>
    <source>
        <strain evidence="1">NBC_00060</strain>
    </source>
</reference>
<dbReference type="EMBL" id="CP108253">
    <property type="protein sequence ID" value="WTU44633.1"/>
    <property type="molecule type" value="Genomic_DNA"/>
</dbReference>
<gene>
    <name evidence="1" type="ORF">OHV25_36100</name>
</gene>